<dbReference type="InterPro" id="IPR000639">
    <property type="entry name" value="Epox_hydrolase-like"/>
</dbReference>
<gene>
    <name evidence="3" type="ORF">UFOPK2925_00616</name>
</gene>
<feature type="compositionally biased region" description="Polar residues" evidence="1">
    <location>
        <begin position="20"/>
        <end position="34"/>
    </location>
</feature>
<protein>
    <submittedName>
        <fullName evidence="3">Unannotated protein</fullName>
    </submittedName>
</protein>
<proteinExistence type="predicted"/>
<feature type="compositionally biased region" description="Low complexity" evidence="1">
    <location>
        <begin position="1"/>
        <end position="10"/>
    </location>
</feature>
<dbReference type="PRINTS" id="PR00111">
    <property type="entry name" value="ABHYDROLASE"/>
</dbReference>
<evidence type="ECO:0000313" key="3">
    <source>
        <dbReference type="EMBL" id="CAB4777222.1"/>
    </source>
</evidence>
<dbReference type="EMBL" id="CAEZZU010000072">
    <property type="protein sequence ID" value="CAB4777222.1"/>
    <property type="molecule type" value="Genomic_DNA"/>
</dbReference>
<dbReference type="GO" id="GO:0003824">
    <property type="term" value="F:catalytic activity"/>
    <property type="evidence" value="ECO:0007669"/>
    <property type="project" value="InterPro"/>
</dbReference>
<accession>A0A6J6VX49</accession>
<name>A0A6J6VX49_9ZZZZ</name>
<dbReference type="AlphaFoldDB" id="A0A6J6VX49"/>
<dbReference type="PRINTS" id="PR00412">
    <property type="entry name" value="EPOXHYDRLASE"/>
</dbReference>
<reference evidence="3" key="1">
    <citation type="submission" date="2020-05" db="EMBL/GenBank/DDBJ databases">
        <authorList>
            <person name="Chiriac C."/>
            <person name="Salcher M."/>
            <person name="Ghai R."/>
            <person name="Kavagutti S V."/>
        </authorList>
    </citation>
    <scope>NUCLEOTIDE SEQUENCE</scope>
</reference>
<dbReference type="PANTHER" id="PTHR43689:SF8">
    <property type="entry name" value="ALPHA_BETA-HYDROLASES SUPERFAMILY PROTEIN"/>
    <property type="match status" value="1"/>
</dbReference>
<sequence length="322" mass="34542">MSGMSGMSGMNPETGLGENTGKTENAENQSTTGTLAIDGMTVYTETWEPEIPQPQATPLLMIHGLAGSTTTWTLVGGALANALGSRVVALDLAGFGKTLAPERDATLETNKALILGALDQLGRSVLVGTSMGGSLAIQVGVARPNDVSALILVNPALPRPSGNREAISRTVKFALSLAPKFAEPVLERRAQLLGAQRWVDSALDVVMADPESLPHDVRSRLVELAEARASDEGSFPAYVQAAGSLFKYLAGPMVDDIDFVRQPTLLIHGTQDRMVPVSWARSIISRRTDWTYREYEDCGHIPSLELPERLVGDIAEFLRDLH</sequence>
<dbReference type="SUPFAM" id="SSF53474">
    <property type="entry name" value="alpha/beta-Hydrolases"/>
    <property type="match status" value="1"/>
</dbReference>
<dbReference type="PANTHER" id="PTHR43689">
    <property type="entry name" value="HYDROLASE"/>
    <property type="match status" value="1"/>
</dbReference>
<feature type="region of interest" description="Disordered" evidence="1">
    <location>
        <begin position="1"/>
        <end position="35"/>
    </location>
</feature>
<dbReference type="Gene3D" id="3.40.50.1820">
    <property type="entry name" value="alpha/beta hydrolase"/>
    <property type="match status" value="1"/>
</dbReference>
<dbReference type="Pfam" id="PF12697">
    <property type="entry name" value="Abhydrolase_6"/>
    <property type="match status" value="1"/>
</dbReference>
<dbReference type="InterPro" id="IPR000073">
    <property type="entry name" value="AB_hydrolase_1"/>
</dbReference>
<organism evidence="3">
    <name type="scientific">freshwater metagenome</name>
    <dbReference type="NCBI Taxonomy" id="449393"/>
    <lineage>
        <taxon>unclassified sequences</taxon>
        <taxon>metagenomes</taxon>
        <taxon>ecological metagenomes</taxon>
    </lineage>
</organism>
<evidence type="ECO:0000259" key="2">
    <source>
        <dbReference type="Pfam" id="PF12697"/>
    </source>
</evidence>
<dbReference type="InterPro" id="IPR029058">
    <property type="entry name" value="AB_hydrolase_fold"/>
</dbReference>
<evidence type="ECO:0000256" key="1">
    <source>
        <dbReference type="SAM" id="MobiDB-lite"/>
    </source>
</evidence>
<feature type="domain" description="AB hydrolase-1" evidence="2">
    <location>
        <begin position="59"/>
        <end position="311"/>
    </location>
</feature>